<protein>
    <submittedName>
        <fullName evidence="1">Uncharacterized protein</fullName>
    </submittedName>
</protein>
<name>A9P1A3_PICSI</name>
<accession>A9P1A3</accession>
<sequence>MNLGNTLTKFRLSRIFNMLIRVGKTKDKMLEGRPRLLLLLSMTKREYEK</sequence>
<organism evidence="1">
    <name type="scientific">Picea sitchensis</name>
    <name type="common">Sitka spruce</name>
    <name type="synonym">Pinus sitchensis</name>
    <dbReference type="NCBI Taxonomy" id="3332"/>
    <lineage>
        <taxon>Eukaryota</taxon>
        <taxon>Viridiplantae</taxon>
        <taxon>Streptophyta</taxon>
        <taxon>Embryophyta</taxon>
        <taxon>Tracheophyta</taxon>
        <taxon>Spermatophyta</taxon>
        <taxon>Pinopsida</taxon>
        <taxon>Pinidae</taxon>
        <taxon>Conifers I</taxon>
        <taxon>Pinales</taxon>
        <taxon>Pinaceae</taxon>
        <taxon>Picea</taxon>
    </lineage>
</organism>
<reference evidence="1" key="1">
    <citation type="journal article" date="2008" name="BMC Genomics">
        <title>A conifer genomics resource of 200,000 spruce (Picea spp.) ESTs and 6,464 high-quality, sequence-finished full-length cDNAs for Sitka spruce (Picea sitchensis).</title>
        <authorList>
            <person name="Ralph S.G."/>
            <person name="Chun H.J."/>
            <person name="Kolosova N."/>
            <person name="Cooper D."/>
            <person name="Oddy C."/>
            <person name="Ritland C.E."/>
            <person name="Kirkpatrick R."/>
            <person name="Moore R."/>
            <person name="Barber S."/>
            <person name="Holt R.A."/>
            <person name="Jones S.J."/>
            <person name="Marra M.A."/>
            <person name="Douglas C.J."/>
            <person name="Ritland K."/>
            <person name="Bohlmann J."/>
        </authorList>
    </citation>
    <scope>NUCLEOTIDE SEQUENCE</scope>
    <source>
        <tissue evidence="1">Bark</tissue>
    </source>
</reference>
<proteinExistence type="evidence at transcript level"/>
<evidence type="ECO:0000313" key="1">
    <source>
        <dbReference type="EMBL" id="ABK26664.1"/>
    </source>
</evidence>
<dbReference type="AlphaFoldDB" id="A9P1A3"/>
<dbReference type="EMBL" id="EF087421">
    <property type="protein sequence ID" value="ABK26664.1"/>
    <property type="molecule type" value="mRNA"/>
</dbReference>